<feature type="transmembrane region" description="Helical" evidence="2">
    <location>
        <begin position="271"/>
        <end position="291"/>
    </location>
</feature>
<sequence>MAAPKPSGRRVAEPPERTYTRGGSRLQAALLRVSVAAWILGWLVGTGVALGEVVDVPRLPGWAPPYGAAALTVLLTIALTRRSGGRVWFWTLLVSAFVALVLVAEEPWLYSSAAVLVAVVGAVVSVLLTRPAPTYIRLVYEYAIALVLAVSAALAVAAYDAPVSSARYDVLVLALTLAGSMALVWRLGAGFHGLGRRGVLLIVAGAVLVAAVLVYSRILQEYGSASVTGAVEDVVGWTRDRLNAVPRPIEVLVGFPALLWGVHTRAHRRQGWWMCAFGTFGTATIATTLAAPRIDPAYAGRSLLYSIGLGLLIGLVVLRVDAVVTRRRMASAAGRRARRDQVEPESQRPEPRRSHPLR</sequence>
<feature type="region of interest" description="Disordered" evidence="1">
    <location>
        <begin position="334"/>
        <end position="358"/>
    </location>
</feature>
<feature type="transmembrane region" description="Helical" evidence="2">
    <location>
        <begin position="244"/>
        <end position="262"/>
    </location>
</feature>
<feature type="transmembrane region" description="Helical" evidence="2">
    <location>
        <begin position="170"/>
        <end position="187"/>
    </location>
</feature>
<feature type="compositionally biased region" description="Basic and acidic residues" evidence="1">
    <location>
        <begin position="339"/>
        <end position="358"/>
    </location>
</feature>
<evidence type="ECO:0000256" key="2">
    <source>
        <dbReference type="SAM" id="Phobius"/>
    </source>
</evidence>
<feature type="transmembrane region" description="Helical" evidence="2">
    <location>
        <begin position="199"/>
        <end position="218"/>
    </location>
</feature>
<feature type="transmembrane region" description="Helical" evidence="2">
    <location>
        <begin position="29"/>
        <end position="50"/>
    </location>
</feature>
<protein>
    <submittedName>
        <fullName evidence="3">Uncharacterized protein</fullName>
    </submittedName>
</protein>
<keyword evidence="2" id="KW-0472">Membrane</keyword>
<keyword evidence="2" id="KW-0812">Transmembrane</keyword>
<evidence type="ECO:0000313" key="3">
    <source>
        <dbReference type="EMBL" id="CAA9353288.1"/>
    </source>
</evidence>
<dbReference type="EMBL" id="CADCUD010000187">
    <property type="protein sequence ID" value="CAA9353288.1"/>
    <property type="molecule type" value="Genomic_DNA"/>
</dbReference>
<feature type="transmembrane region" description="Helical" evidence="2">
    <location>
        <begin position="87"/>
        <end position="104"/>
    </location>
</feature>
<evidence type="ECO:0000256" key="1">
    <source>
        <dbReference type="SAM" id="MobiDB-lite"/>
    </source>
</evidence>
<feature type="transmembrane region" description="Helical" evidence="2">
    <location>
        <begin position="110"/>
        <end position="128"/>
    </location>
</feature>
<proteinExistence type="predicted"/>
<accession>A0A6J4MAT1</accession>
<reference evidence="3" key="1">
    <citation type="submission" date="2020-02" db="EMBL/GenBank/DDBJ databases">
        <authorList>
            <person name="Meier V. D."/>
        </authorList>
    </citation>
    <scope>NUCLEOTIDE SEQUENCE</scope>
    <source>
        <strain evidence="3">AVDCRST_MAG46</strain>
    </source>
</reference>
<dbReference type="AlphaFoldDB" id="A0A6J4MAT1"/>
<gene>
    <name evidence="3" type="ORF">AVDCRST_MAG46-2735</name>
</gene>
<feature type="transmembrane region" description="Helical" evidence="2">
    <location>
        <begin position="62"/>
        <end position="80"/>
    </location>
</feature>
<keyword evidence="2" id="KW-1133">Transmembrane helix</keyword>
<feature type="transmembrane region" description="Helical" evidence="2">
    <location>
        <begin position="303"/>
        <end position="320"/>
    </location>
</feature>
<feature type="transmembrane region" description="Helical" evidence="2">
    <location>
        <begin position="140"/>
        <end position="158"/>
    </location>
</feature>
<organism evidence="3">
    <name type="scientific">uncultured Nocardioidaceae bacterium</name>
    <dbReference type="NCBI Taxonomy" id="253824"/>
    <lineage>
        <taxon>Bacteria</taxon>
        <taxon>Bacillati</taxon>
        <taxon>Actinomycetota</taxon>
        <taxon>Actinomycetes</taxon>
        <taxon>Propionibacteriales</taxon>
        <taxon>Nocardioidaceae</taxon>
        <taxon>environmental samples</taxon>
    </lineage>
</organism>
<name>A0A6J4MAT1_9ACTN</name>